<dbReference type="Proteomes" id="UP000324767">
    <property type="component" value="Unassembled WGS sequence"/>
</dbReference>
<dbReference type="OrthoDB" id="39659at2759"/>
<proteinExistence type="predicted"/>
<dbReference type="EMBL" id="VXIT01000010">
    <property type="protein sequence ID" value="KAA6409617.1"/>
    <property type="molecule type" value="Genomic_DNA"/>
</dbReference>
<sequence>MDSLKDAVNQFICNPQYAEVLALLKAARNGAVYGAKVRFPHALVMIFLFRNDTTRNKLRLIFKATRTHARNLATYALLYKTCMLLLQHKTPGSKPRESRSDPFVAGLIGGYAVFGRGSQSSVNQQIVIYVFARVVLALAKLAVQQPQERGYGMGRVMVMPEGWKKGVARNAWPVFAAVSWGAVMWLFRWHPETLQPSLRSSMKYIYTNADHWDGFRNFLLHNT</sequence>
<reference evidence="1 2" key="1">
    <citation type="submission" date="2019-09" db="EMBL/GenBank/DDBJ databases">
        <title>The hologenome of the rock-dwelling lichen Lasallia pustulata.</title>
        <authorList>
            <person name="Greshake Tzovaras B."/>
            <person name="Segers F."/>
            <person name="Bicker A."/>
            <person name="Dal Grande F."/>
            <person name="Otte J."/>
            <person name="Hankeln T."/>
            <person name="Schmitt I."/>
            <person name="Ebersberger I."/>
        </authorList>
    </citation>
    <scope>NUCLEOTIDE SEQUENCE [LARGE SCALE GENOMIC DNA]</scope>
    <source>
        <strain evidence="1">A1-1</strain>
    </source>
</reference>
<organism evidence="1 2">
    <name type="scientific">Lasallia pustulata</name>
    <dbReference type="NCBI Taxonomy" id="136370"/>
    <lineage>
        <taxon>Eukaryota</taxon>
        <taxon>Fungi</taxon>
        <taxon>Dikarya</taxon>
        <taxon>Ascomycota</taxon>
        <taxon>Pezizomycotina</taxon>
        <taxon>Lecanoromycetes</taxon>
        <taxon>OSLEUM clade</taxon>
        <taxon>Umbilicariomycetidae</taxon>
        <taxon>Umbilicariales</taxon>
        <taxon>Umbilicariaceae</taxon>
        <taxon>Lasallia</taxon>
    </lineage>
</organism>
<dbReference type="AlphaFoldDB" id="A0A5M8PJQ7"/>
<dbReference type="PIRSF" id="PIRSF013674">
    <property type="entry name" value="PXMP4"/>
    <property type="match status" value="1"/>
</dbReference>
<name>A0A5M8PJQ7_9LECA</name>
<protein>
    <submittedName>
        <fullName evidence="1">Peroxisomal membrane 4</fullName>
    </submittedName>
</protein>
<dbReference type="PANTHER" id="PTHR15460">
    <property type="entry name" value="PEROXISOMAL MEMBRANE PROTEIN 4"/>
    <property type="match status" value="1"/>
</dbReference>
<dbReference type="PANTHER" id="PTHR15460:SF3">
    <property type="entry name" value="PEROXISOMAL MEMBRANE PROTEIN 4"/>
    <property type="match status" value="1"/>
</dbReference>
<dbReference type="InterPro" id="IPR019531">
    <property type="entry name" value="Pmp4"/>
</dbReference>
<evidence type="ECO:0000313" key="1">
    <source>
        <dbReference type="EMBL" id="KAA6409617.1"/>
    </source>
</evidence>
<evidence type="ECO:0000313" key="2">
    <source>
        <dbReference type="Proteomes" id="UP000324767"/>
    </source>
</evidence>
<dbReference type="GO" id="GO:0005778">
    <property type="term" value="C:peroxisomal membrane"/>
    <property type="evidence" value="ECO:0007669"/>
    <property type="project" value="TreeGrafter"/>
</dbReference>
<comment type="caution">
    <text evidence="1">The sequence shown here is derived from an EMBL/GenBank/DDBJ whole genome shotgun (WGS) entry which is preliminary data.</text>
</comment>
<dbReference type="Pfam" id="PF02466">
    <property type="entry name" value="Tim17"/>
    <property type="match status" value="1"/>
</dbReference>
<accession>A0A5M8PJQ7</accession>
<gene>
    <name evidence="1" type="ORF">FRX48_06229</name>
</gene>